<evidence type="ECO:0000313" key="3">
    <source>
        <dbReference type="Proteomes" id="UP000663838"/>
    </source>
</evidence>
<comment type="caution">
    <text evidence="2">The sequence shown here is derived from an EMBL/GenBank/DDBJ whole genome shotgun (WGS) entry which is preliminary data.</text>
</comment>
<dbReference type="SUPFAM" id="SSF117281">
    <property type="entry name" value="Kelch motif"/>
    <property type="match status" value="1"/>
</dbReference>
<dbReference type="Proteomes" id="UP000663838">
    <property type="component" value="Unassembled WGS sequence"/>
</dbReference>
<evidence type="ECO:0000313" key="2">
    <source>
        <dbReference type="EMBL" id="CAF4827822.1"/>
    </source>
</evidence>
<keyword evidence="1" id="KW-0472">Membrane</keyword>
<sequence>MNVPRSEHAAVALLNGIVLVAGGINGKLAFALPLFYELR</sequence>
<gene>
    <name evidence="2" type="ORF">TOA249_LOCUS25036</name>
</gene>
<organism evidence="2 3">
    <name type="scientific">Rotaria socialis</name>
    <dbReference type="NCBI Taxonomy" id="392032"/>
    <lineage>
        <taxon>Eukaryota</taxon>
        <taxon>Metazoa</taxon>
        <taxon>Spiralia</taxon>
        <taxon>Gnathifera</taxon>
        <taxon>Rotifera</taxon>
        <taxon>Eurotatoria</taxon>
        <taxon>Bdelloidea</taxon>
        <taxon>Philodinida</taxon>
        <taxon>Philodinidae</taxon>
        <taxon>Rotaria</taxon>
    </lineage>
</organism>
<name>A0A821QKU4_9BILA</name>
<keyword evidence="1" id="KW-1133">Transmembrane helix</keyword>
<reference evidence="2" key="1">
    <citation type="submission" date="2021-02" db="EMBL/GenBank/DDBJ databases">
        <authorList>
            <person name="Nowell W R."/>
        </authorList>
    </citation>
    <scope>NUCLEOTIDE SEQUENCE</scope>
</reference>
<feature type="non-terminal residue" evidence="2">
    <location>
        <position position="1"/>
    </location>
</feature>
<evidence type="ECO:0000256" key="1">
    <source>
        <dbReference type="SAM" id="Phobius"/>
    </source>
</evidence>
<dbReference type="AlphaFoldDB" id="A0A821QKU4"/>
<dbReference type="EMBL" id="CAJOBS010002646">
    <property type="protein sequence ID" value="CAF4827822.1"/>
    <property type="molecule type" value="Genomic_DNA"/>
</dbReference>
<feature type="transmembrane region" description="Helical" evidence="1">
    <location>
        <begin position="12"/>
        <end position="36"/>
    </location>
</feature>
<protein>
    <submittedName>
        <fullName evidence="2">Uncharacterized protein</fullName>
    </submittedName>
</protein>
<dbReference type="InterPro" id="IPR015915">
    <property type="entry name" value="Kelch-typ_b-propeller"/>
</dbReference>
<proteinExistence type="predicted"/>
<accession>A0A821QKU4</accession>
<keyword evidence="1" id="KW-0812">Transmembrane</keyword>